<dbReference type="InterPro" id="IPR026017">
    <property type="entry name" value="Lumazine-bd_dom"/>
</dbReference>
<evidence type="ECO:0000256" key="6">
    <source>
        <dbReference type="ARBA" id="ARBA00022619"/>
    </source>
</evidence>
<dbReference type="KEGG" id="sbw:TGUWTKB_4470"/>
<name>A0A090AJP6_9ENTR</name>
<dbReference type="HOGENOM" id="CLU_034388_0_1_6"/>
<dbReference type="PANTHER" id="PTHR21098">
    <property type="entry name" value="RIBOFLAVIN SYNTHASE ALPHA CHAIN"/>
    <property type="match status" value="1"/>
</dbReference>
<dbReference type="OrthoDB" id="9788537at2"/>
<dbReference type="CDD" id="cd00402">
    <property type="entry name" value="Riboflavin_synthase_like"/>
    <property type="match status" value="1"/>
</dbReference>
<keyword evidence="7" id="KW-0808">Transferase</keyword>
<protein>
    <recommendedName>
        <fullName evidence="5 9">Riboflavin synthase</fullName>
        <ecNumber evidence="4 9">2.5.1.9</ecNumber>
    </recommendedName>
</protein>
<dbReference type="Gene3D" id="2.40.30.20">
    <property type="match status" value="2"/>
</dbReference>
<feature type="domain" description="Lumazine-binding" evidence="11">
    <location>
        <begin position="99"/>
        <end position="198"/>
    </location>
</feature>
<dbReference type="InterPro" id="IPR017938">
    <property type="entry name" value="Riboflavin_synthase-like_b-brl"/>
</dbReference>
<dbReference type="EMBL" id="AP014521">
    <property type="protein sequence ID" value="BAP58673.1"/>
    <property type="molecule type" value="Genomic_DNA"/>
</dbReference>
<dbReference type="GO" id="GO:0005829">
    <property type="term" value="C:cytosol"/>
    <property type="evidence" value="ECO:0007669"/>
    <property type="project" value="TreeGrafter"/>
</dbReference>
<evidence type="ECO:0000256" key="5">
    <source>
        <dbReference type="ARBA" id="ARBA00013950"/>
    </source>
</evidence>
<dbReference type="PROSITE" id="PS51177">
    <property type="entry name" value="LUMAZINE_BIND"/>
    <property type="match status" value="2"/>
</dbReference>
<evidence type="ECO:0000256" key="4">
    <source>
        <dbReference type="ARBA" id="ARBA00012827"/>
    </source>
</evidence>
<dbReference type="PANTHER" id="PTHR21098:SF0">
    <property type="entry name" value="RIBOFLAVIN SYNTHASE"/>
    <property type="match status" value="1"/>
</dbReference>
<feature type="domain" description="Lumazine-binding" evidence="11">
    <location>
        <begin position="1"/>
        <end position="98"/>
    </location>
</feature>
<dbReference type="InterPro" id="IPR001783">
    <property type="entry name" value="Lumazine-bd"/>
</dbReference>
<accession>A0A090AJP6</accession>
<dbReference type="FunFam" id="2.40.30.20:FF:000003">
    <property type="entry name" value="Riboflavin synthase, alpha subunit"/>
    <property type="match status" value="1"/>
</dbReference>
<gene>
    <name evidence="12" type="primary">ribC</name>
    <name evidence="12" type="ORF">TGUWTKB_4470</name>
</gene>
<feature type="repeat" description="Lumazine-binding" evidence="10">
    <location>
        <begin position="99"/>
        <end position="198"/>
    </location>
</feature>
<dbReference type="SUPFAM" id="SSF63380">
    <property type="entry name" value="Riboflavin synthase domain-like"/>
    <property type="match status" value="2"/>
</dbReference>
<evidence type="ECO:0000313" key="12">
    <source>
        <dbReference type="EMBL" id="BAP58673.1"/>
    </source>
</evidence>
<evidence type="ECO:0000256" key="7">
    <source>
        <dbReference type="ARBA" id="ARBA00022679"/>
    </source>
</evidence>
<comment type="pathway">
    <text evidence="3">Cofactor biosynthesis; riboflavin biosynthesis; riboflavin from 2-hydroxy-3-oxobutyl phosphate and 5-amino-6-(D-ribitylamino)uracil: step 2/2.</text>
</comment>
<evidence type="ECO:0000256" key="3">
    <source>
        <dbReference type="ARBA" id="ARBA00004887"/>
    </source>
</evidence>
<dbReference type="NCBIfam" id="NF006767">
    <property type="entry name" value="PRK09289.1"/>
    <property type="match status" value="1"/>
</dbReference>
<keyword evidence="13" id="KW-1185">Reference proteome</keyword>
<evidence type="ECO:0000256" key="2">
    <source>
        <dbReference type="ARBA" id="ARBA00002803"/>
    </source>
</evidence>
<dbReference type="AlphaFoldDB" id="A0A090AJP6"/>
<dbReference type="NCBIfam" id="TIGR00187">
    <property type="entry name" value="ribE"/>
    <property type="match status" value="1"/>
</dbReference>
<feature type="repeat" description="Lumazine-binding" evidence="10">
    <location>
        <begin position="1"/>
        <end position="98"/>
    </location>
</feature>
<dbReference type="RefSeq" id="WP_041063160.1">
    <property type="nucleotide sequence ID" value="NZ_AP014521.1"/>
</dbReference>
<evidence type="ECO:0000259" key="11">
    <source>
        <dbReference type="PROSITE" id="PS51177"/>
    </source>
</evidence>
<dbReference type="InterPro" id="IPR023366">
    <property type="entry name" value="ATP_synth_asu-like_sf"/>
</dbReference>
<keyword evidence="6" id="KW-0686">Riboflavin biosynthesis</keyword>
<reference evidence="12 13" key="2">
    <citation type="journal article" date="2014" name="Curr. Biol.">
        <title>Symbiont-Supplemented Maternal Investment Underpinning Host's Ecological Adaptation.</title>
        <authorList>
            <person name="Kaiwa N."/>
            <person name="Hosokawa T."/>
            <person name="Nikoh N."/>
            <person name="Tanahashi M."/>
            <person name="Moriyama M."/>
            <person name="Meng X.Y."/>
            <person name="Maeda T."/>
            <person name="Yamaguchi K."/>
            <person name="Shigenobu S."/>
            <person name="Ito M."/>
            <person name="Fukatsu T."/>
        </authorList>
    </citation>
    <scope>NUCLEOTIDE SEQUENCE [LARGE SCALE GENOMIC DNA]</scope>
    <source>
        <strain evidence="12 13">UwTKB</strain>
    </source>
</reference>
<reference evidence="13" key="1">
    <citation type="submission" date="2013-11" db="EMBL/GenBank/DDBJ databases">
        <title>Symbiont-containing voluminous jelly as an extraordinary maternal gift for overwintering insect nymphs.</title>
        <authorList>
            <person name="Kaiwa N."/>
            <person name="Hosokawa T."/>
            <person name="Nikoh N."/>
            <person name="Meng X.Y."/>
            <person name="Tanahashi M."/>
            <person name="Moriyama M."/>
            <person name="Maeda T."/>
            <person name="Yamaguchi K."/>
            <person name="Shigenobu S."/>
            <person name="Ito M."/>
            <person name="Fukatsu T."/>
        </authorList>
    </citation>
    <scope>NUCLEOTIDE SEQUENCE [LARGE SCALE GENOMIC DNA]</scope>
    <source>
        <strain evidence="13">UwTKB</strain>
    </source>
</reference>
<organism evidence="12 13">
    <name type="scientific">Candidatus Tachikawaea gelatinosa</name>
    <dbReference type="NCBI Taxonomy" id="1410383"/>
    <lineage>
        <taxon>Bacteria</taxon>
        <taxon>Pseudomonadati</taxon>
        <taxon>Pseudomonadota</taxon>
        <taxon>Gammaproteobacteria</taxon>
        <taxon>Enterobacterales</taxon>
        <taxon>Enterobacteriaceae</taxon>
        <taxon>Candidatus Tachikawaea</taxon>
    </lineage>
</organism>
<dbReference type="GO" id="GO:0009231">
    <property type="term" value="P:riboflavin biosynthetic process"/>
    <property type="evidence" value="ECO:0007669"/>
    <property type="project" value="UniProtKB-UniPathway"/>
</dbReference>
<comment type="function">
    <text evidence="2">Catalyzes the dismutation of two molecules of 6,7-dimethyl-8-ribityllumazine, resulting in the formation of riboflavin and 5-amino-6-(D-ribitylamino)uracil.</text>
</comment>
<dbReference type="UniPathway" id="UPA00275">
    <property type="reaction ID" value="UER00405"/>
</dbReference>
<dbReference type="GO" id="GO:0004746">
    <property type="term" value="F:riboflavin synthase activity"/>
    <property type="evidence" value="ECO:0007669"/>
    <property type="project" value="UniProtKB-UniRule"/>
</dbReference>
<dbReference type="PIRSF" id="PIRSF000498">
    <property type="entry name" value="Riboflavin_syn_A"/>
    <property type="match status" value="1"/>
</dbReference>
<evidence type="ECO:0000256" key="9">
    <source>
        <dbReference type="NCBIfam" id="TIGR00187"/>
    </source>
</evidence>
<dbReference type="STRING" id="1410383.TGUWTKB_4470"/>
<evidence type="ECO:0000256" key="10">
    <source>
        <dbReference type="PROSITE-ProRule" id="PRU00524"/>
    </source>
</evidence>
<keyword evidence="8" id="KW-0677">Repeat</keyword>
<dbReference type="NCBIfam" id="NF009566">
    <property type="entry name" value="PRK13020.1"/>
    <property type="match status" value="1"/>
</dbReference>
<evidence type="ECO:0000256" key="1">
    <source>
        <dbReference type="ARBA" id="ARBA00000968"/>
    </source>
</evidence>
<proteinExistence type="predicted"/>
<dbReference type="Pfam" id="PF00677">
    <property type="entry name" value="Lum_binding"/>
    <property type="match status" value="2"/>
</dbReference>
<sequence length="209" mass="23778">MFTGIIQGIAEVVRIEKKKSFHTHTVLLPNNLLQPILKIGSSISYNGCCLTITSIINNFISFDIIKKTLSLTNLHMLKVKDLVNVERSMKINEEIGGHIMTGHIITTAKILQIIPCQNKATCCFIFKITDIQKKKYIFNKGFIGIDGMSLTIYEVKNDIFSVNIIPETLKCTNLKNRLINDVVNIEIDLYTQIIVTTTERFLKNLIYKK</sequence>
<dbReference type="EC" id="2.5.1.9" evidence="4 9"/>
<evidence type="ECO:0000256" key="8">
    <source>
        <dbReference type="ARBA" id="ARBA00022737"/>
    </source>
</evidence>
<evidence type="ECO:0000313" key="13">
    <source>
        <dbReference type="Proteomes" id="UP000031627"/>
    </source>
</evidence>
<comment type="catalytic activity">
    <reaction evidence="1">
        <text>2 6,7-dimethyl-8-(1-D-ribityl)lumazine + H(+) = 5-amino-6-(D-ribitylamino)uracil + riboflavin</text>
        <dbReference type="Rhea" id="RHEA:20772"/>
        <dbReference type="ChEBI" id="CHEBI:15378"/>
        <dbReference type="ChEBI" id="CHEBI:15934"/>
        <dbReference type="ChEBI" id="CHEBI:57986"/>
        <dbReference type="ChEBI" id="CHEBI:58201"/>
        <dbReference type="EC" id="2.5.1.9"/>
    </reaction>
</comment>
<dbReference type="Proteomes" id="UP000031627">
    <property type="component" value="Chromosome"/>
</dbReference>